<feature type="compositionally biased region" description="Low complexity" evidence="1">
    <location>
        <begin position="210"/>
        <end position="224"/>
    </location>
</feature>
<reference evidence="2 3" key="1">
    <citation type="submission" date="2023-11" db="EMBL/GenBank/DDBJ databases">
        <title>Halocaridina rubra genome assembly.</title>
        <authorList>
            <person name="Smith C."/>
        </authorList>
    </citation>
    <scope>NUCLEOTIDE SEQUENCE [LARGE SCALE GENOMIC DNA]</scope>
    <source>
        <strain evidence="2">EP-1</strain>
        <tissue evidence="2">Whole</tissue>
    </source>
</reference>
<dbReference type="EMBL" id="JAXCGZ010017152">
    <property type="protein sequence ID" value="KAK7068690.1"/>
    <property type="molecule type" value="Genomic_DNA"/>
</dbReference>
<evidence type="ECO:0000256" key="1">
    <source>
        <dbReference type="SAM" id="MobiDB-lite"/>
    </source>
</evidence>
<feature type="region of interest" description="Disordered" evidence="1">
    <location>
        <begin position="449"/>
        <end position="492"/>
    </location>
</feature>
<protein>
    <submittedName>
        <fullName evidence="2">Uncharacterized protein</fullName>
    </submittedName>
</protein>
<keyword evidence="3" id="KW-1185">Reference proteome</keyword>
<name>A0AAN8WYI8_HALRR</name>
<feature type="compositionally biased region" description="Polar residues" evidence="1">
    <location>
        <begin position="460"/>
        <end position="475"/>
    </location>
</feature>
<comment type="caution">
    <text evidence="2">The sequence shown here is derived from an EMBL/GenBank/DDBJ whole genome shotgun (WGS) entry which is preliminary data.</text>
</comment>
<accession>A0AAN8WYI8</accession>
<feature type="region of interest" description="Disordered" evidence="1">
    <location>
        <begin position="298"/>
        <end position="333"/>
    </location>
</feature>
<gene>
    <name evidence="2" type="ORF">SK128_012156</name>
</gene>
<organism evidence="2 3">
    <name type="scientific">Halocaridina rubra</name>
    <name type="common">Hawaiian red shrimp</name>
    <dbReference type="NCBI Taxonomy" id="373956"/>
    <lineage>
        <taxon>Eukaryota</taxon>
        <taxon>Metazoa</taxon>
        <taxon>Ecdysozoa</taxon>
        <taxon>Arthropoda</taxon>
        <taxon>Crustacea</taxon>
        <taxon>Multicrustacea</taxon>
        <taxon>Malacostraca</taxon>
        <taxon>Eumalacostraca</taxon>
        <taxon>Eucarida</taxon>
        <taxon>Decapoda</taxon>
        <taxon>Pleocyemata</taxon>
        <taxon>Caridea</taxon>
        <taxon>Atyoidea</taxon>
        <taxon>Atyidae</taxon>
        <taxon>Halocaridina</taxon>
    </lineage>
</organism>
<dbReference type="AlphaFoldDB" id="A0AAN8WYI8"/>
<proteinExistence type="predicted"/>
<evidence type="ECO:0000313" key="2">
    <source>
        <dbReference type="EMBL" id="KAK7068690.1"/>
    </source>
</evidence>
<dbReference type="Proteomes" id="UP001381693">
    <property type="component" value="Unassembled WGS sequence"/>
</dbReference>
<feature type="region of interest" description="Disordered" evidence="1">
    <location>
        <begin position="166"/>
        <end position="265"/>
    </location>
</feature>
<feature type="compositionally biased region" description="Acidic residues" evidence="1">
    <location>
        <begin position="166"/>
        <end position="175"/>
    </location>
</feature>
<sequence length="574" mass="63533">MLSGMTLSPDIPSDLSWHPRSLFHLRYQPSVMPPSTSFQQVRNWRRDQSNLELSSGPSILASRCSNGKEPRTSFKKKKTLVRFKPMPEIDLDTVVEERSEFDAEVTASDLLTTPEEFVIPEEDTPAASFRAYRYMGPVQGMGTVSKATPAKAPHMNQLLDNVTEEMESNEDLEVEMSDRKSEKSEIDTGNEHNRVIGTKSESRADGSSGGSSDSDSTSACFSLSPKPVTKSPTAMHLALKKLDGVMNRRHSSPVKVNYGSQKNQRATGKINHSYDNVGEKLTPKTIAIDYIDRELMPDLSPRSHSVRNPARKSQSFSSKRRGESFKHKKQTLARSITHALSSSQENVKKPDLIEMGECSLQRTTKPLSGGLTLDTRPVYNSISNCEIKVSNEAGDIRVSSLDDGIERNLSRNRELRIELDPKMDCGAVSLTNGSESGSDISVVKEKPHIATEPPPINPHVWNSSAKQLSDGSDTESPPRRGGSGGVNLRPSRRGWSEMYSIDGSMCPGLPPLRSPERLIGSLGDRGSRTNISEKHYANKNDYALKYRQDDMQFRSQCQSCAINVDSDDERSTLV</sequence>
<evidence type="ECO:0000313" key="3">
    <source>
        <dbReference type="Proteomes" id="UP001381693"/>
    </source>
</evidence>
<feature type="compositionally biased region" description="Basic and acidic residues" evidence="1">
    <location>
        <begin position="176"/>
        <end position="204"/>
    </location>
</feature>